<organism evidence="2">
    <name type="scientific">Picea glauca</name>
    <name type="common">White spruce</name>
    <name type="synonym">Pinus glauca</name>
    <dbReference type="NCBI Taxonomy" id="3330"/>
    <lineage>
        <taxon>Eukaryota</taxon>
        <taxon>Viridiplantae</taxon>
        <taxon>Streptophyta</taxon>
        <taxon>Embryophyta</taxon>
        <taxon>Tracheophyta</taxon>
        <taxon>Spermatophyta</taxon>
        <taxon>Pinopsida</taxon>
        <taxon>Pinidae</taxon>
        <taxon>Conifers I</taxon>
        <taxon>Pinales</taxon>
        <taxon>Pinaceae</taxon>
        <taxon>Picea</taxon>
    </lineage>
</organism>
<proteinExistence type="predicted"/>
<comment type="caution">
    <text evidence="2">The sequence shown here is derived from an EMBL/GenBank/DDBJ whole genome shotgun (WGS) entry which is preliminary data.</text>
</comment>
<evidence type="ECO:0000256" key="1">
    <source>
        <dbReference type="SAM" id="MobiDB-lite"/>
    </source>
</evidence>
<reference evidence="2" key="1">
    <citation type="journal article" date="2015" name="Genome Biol. Evol.">
        <title>Organellar Genomes of White Spruce (Picea glauca): Assembly and Annotation.</title>
        <authorList>
            <person name="Jackman S.D."/>
            <person name="Warren R.L."/>
            <person name="Gibb E.A."/>
            <person name="Vandervalk B.P."/>
            <person name="Mohamadi H."/>
            <person name="Chu J."/>
            <person name="Raymond A."/>
            <person name="Pleasance S."/>
            <person name="Coope R."/>
            <person name="Wildung M.R."/>
            <person name="Ritland C.E."/>
            <person name="Bousquet J."/>
            <person name="Jones S.J."/>
            <person name="Bohlmann J."/>
            <person name="Birol I."/>
        </authorList>
    </citation>
    <scope>NUCLEOTIDE SEQUENCE [LARGE SCALE GENOMIC DNA]</scope>
    <source>
        <tissue evidence="2">Flushing bud</tissue>
    </source>
</reference>
<sequence length="66" mass="7818">MRLERKGTRAEGDWIHLEAMRLEPKLRQHEEQALPTQEGEERSRSTIRVLTLTHHMGEGEAMQRRL</sequence>
<accession>A0A101LWU5</accession>
<geneLocation type="mitochondrion" evidence="2"/>
<feature type="region of interest" description="Disordered" evidence="1">
    <location>
        <begin position="26"/>
        <end position="45"/>
    </location>
</feature>
<gene>
    <name evidence="2" type="ORF">ABT39_MTgene6242</name>
</gene>
<dbReference type="AlphaFoldDB" id="A0A101LWU5"/>
<evidence type="ECO:0000313" key="2">
    <source>
        <dbReference type="EMBL" id="KUM46787.1"/>
    </source>
</evidence>
<dbReference type="EMBL" id="LKAM01000009">
    <property type="protein sequence ID" value="KUM46787.1"/>
    <property type="molecule type" value="Genomic_DNA"/>
</dbReference>
<keyword evidence="2" id="KW-0496">Mitochondrion</keyword>
<name>A0A101LWU5_PICGL</name>
<protein>
    <submittedName>
        <fullName evidence="2">Uncharacterized protein</fullName>
    </submittedName>
</protein>